<accession>A0A5B6YWV0</accession>
<organism evidence="3">
    <name type="scientific">Davidia involucrata</name>
    <name type="common">Dove tree</name>
    <dbReference type="NCBI Taxonomy" id="16924"/>
    <lineage>
        <taxon>Eukaryota</taxon>
        <taxon>Viridiplantae</taxon>
        <taxon>Streptophyta</taxon>
        <taxon>Embryophyta</taxon>
        <taxon>Tracheophyta</taxon>
        <taxon>Spermatophyta</taxon>
        <taxon>Magnoliopsida</taxon>
        <taxon>eudicotyledons</taxon>
        <taxon>Gunneridae</taxon>
        <taxon>Pentapetalae</taxon>
        <taxon>asterids</taxon>
        <taxon>Cornales</taxon>
        <taxon>Nyssaceae</taxon>
        <taxon>Davidia</taxon>
    </lineage>
</organism>
<feature type="domain" description="Reverse transcriptase zinc-binding" evidence="2">
    <location>
        <begin position="1"/>
        <end position="57"/>
    </location>
</feature>
<evidence type="ECO:0000259" key="2">
    <source>
        <dbReference type="Pfam" id="PF13966"/>
    </source>
</evidence>
<feature type="transmembrane region" description="Helical" evidence="1">
    <location>
        <begin position="59"/>
        <end position="79"/>
    </location>
</feature>
<gene>
    <name evidence="3" type="ORF">Din_005708</name>
</gene>
<evidence type="ECO:0000313" key="3">
    <source>
        <dbReference type="EMBL" id="MPA36267.1"/>
    </source>
</evidence>
<proteinExistence type="predicted"/>
<sequence length="117" mass="14259">MWHTKAPIKVAFFAWDAILIMVNLKKRDFQMAYWCYMCKIEEEIVCNFFLRSFMAKEMCCFLFSLFGCTWIMPNSAIALLRCWKGGCKRRIVRKVWDVALCLFWCIWKDRNRNRKKF</sequence>
<feature type="transmembrane region" description="Helical" evidence="1">
    <location>
        <begin position="6"/>
        <end position="24"/>
    </location>
</feature>
<name>A0A5B6YWV0_DAVIN</name>
<reference evidence="3" key="1">
    <citation type="submission" date="2019-08" db="EMBL/GenBank/DDBJ databases">
        <title>Reference gene set and small RNA set construction with multiple tissues from Davidia involucrata Baill.</title>
        <authorList>
            <person name="Yang H."/>
            <person name="Zhou C."/>
            <person name="Li G."/>
            <person name="Wang J."/>
            <person name="Gao P."/>
            <person name="Wang M."/>
            <person name="Wang R."/>
            <person name="Zhao Y."/>
        </authorList>
    </citation>
    <scope>NUCLEOTIDE SEQUENCE</scope>
    <source>
        <tissue evidence="3">Mixed with DoveR01_LX</tissue>
    </source>
</reference>
<keyword evidence="1" id="KW-1133">Transmembrane helix</keyword>
<dbReference type="EMBL" id="GHES01005708">
    <property type="protein sequence ID" value="MPA36267.1"/>
    <property type="molecule type" value="Transcribed_RNA"/>
</dbReference>
<dbReference type="InterPro" id="IPR026960">
    <property type="entry name" value="RVT-Znf"/>
</dbReference>
<dbReference type="Pfam" id="PF13966">
    <property type="entry name" value="zf-RVT"/>
    <property type="match status" value="1"/>
</dbReference>
<evidence type="ECO:0000256" key="1">
    <source>
        <dbReference type="SAM" id="Phobius"/>
    </source>
</evidence>
<keyword evidence="1" id="KW-0472">Membrane</keyword>
<keyword evidence="1" id="KW-0812">Transmembrane</keyword>
<dbReference type="AlphaFoldDB" id="A0A5B6YWV0"/>
<protein>
    <recommendedName>
        <fullName evidence="2">Reverse transcriptase zinc-binding domain-containing protein</fullName>
    </recommendedName>
</protein>